<dbReference type="Proteomes" id="UP000595437">
    <property type="component" value="Chromosome 1"/>
</dbReference>
<dbReference type="EMBL" id="CP045890">
    <property type="protein sequence ID" value="QQP56308.1"/>
    <property type="molecule type" value="Genomic_DNA"/>
</dbReference>
<keyword evidence="2" id="KW-1185">Reference proteome</keyword>
<name>A0A7T8KI03_CALRO</name>
<dbReference type="AlphaFoldDB" id="A0A7T8KI03"/>
<evidence type="ECO:0000313" key="1">
    <source>
        <dbReference type="EMBL" id="QQP56308.1"/>
    </source>
</evidence>
<feature type="non-terminal residue" evidence="1">
    <location>
        <position position="66"/>
    </location>
</feature>
<organism evidence="1 2">
    <name type="scientific">Caligus rogercresseyi</name>
    <name type="common">Sea louse</name>
    <dbReference type="NCBI Taxonomy" id="217165"/>
    <lineage>
        <taxon>Eukaryota</taxon>
        <taxon>Metazoa</taxon>
        <taxon>Ecdysozoa</taxon>
        <taxon>Arthropoda</taxon>
        <taxon>Crustacea</taxon>
        <taxon>Multicrustacea</taxon>
        <taxon>Hexanauplia</taxon>
        <taxon>Copepoda</taxon>
        <taxon>Siphonostomatoida</taxon>
        <taxon>Caligidae</taxon>
        <taxon>Caligus</taxon>
    </lineage>
</organism>
<accession>A0A7T8KI03</accession>
<protein>
    <submittedName>
        <fullName evidence="1">Dual oxidase</fullName>
    </submittedName>
</protein>
<proteinExistence type="predicted"/>
<evidence type="ECO:0000313" key="2">
    <source>
        <dbReference type="Proteomes" id="UP000595437"/>
    </source>
</evidence>
<dbReference type="OrthoDB" id="6019201at2759"/>
<reference evidence="2" key="1">
    <citation type="submission" date="2021-01" db="EMBL/GenBank/DDBJ databases">
        <title>Caligus Genome Assembly.</title>
        <authorList>
            <person name="Gallardo-Escarate C."/>
        </authorList>
    </citation>
    <scope>NUCLEOTIDE SEQUENCE [LARGE SCALE GENOMIC DNA]</scope>
</reference>
<sequence>MRMKSRGNEEILEEEHPKIRLIGPSEEEIRTGKFEVAVMMWAGIGVTHMFYTKRLVFGTSTNRYSG</sequence>
<gene>
    <name evidence="1" type="ORF">FKW44_000923</name>
</gene>